<evidence type="ECO:0000256" key="7">
    <source>
        <dbReference type="ARBA" id="ARBA00047960"/>
    </source>
</evidence>
<dbReference type="GO" id="GO:0006749">
    <property type="term" value="P:glutathione metabolic process"/>
    <property type="evidence" value="ECO:0007669"/>
    <property type="project" value="TreeGrafter"/>
</dbReference>
<dbReference type="PANTHER" id="PTHR43900">
    <property type="entry name" value="GLUTATHIONE S-TRANSFERASE RHO"/>
    <property type="match status" value="1"/>
</dbReference>
<evidence type="ECO:0000313" key="10">
    <source>
        <dbReference type="EMBL" id="QCD79486.1"/>
    </source>
</evidence>
<keyword evidence="11" id="KW-1185">Reference proteome</keyword>
<dbReference type="SFLD" id="SFLDG00358">
    <property type="entry name" value="Main_(cytGST)"/>
    <property type="match status" value="1"/>
</dbReference>
<comment type="catalytic activity">
    <reaction evidence="7">
        <text>RX + glutathione = an S-substituted glutathione + a halide anion + H(+)</text>
        <dbReference type="Rhea" id="RHEA:16437"/>
        <dbReference type="ChEBI" id="CHEBI:15378"/>
        <dbReference type="ChEBI" id="CHEBI:16042"/>
        <dbReference type="ChEBI" id="CHEBI:17792"/>
        <dbReference type="ChEBI" id="CHEBI:57925"/>
        <dbReference type="ChEBI" id="CHEBI:90779"/>
        <dbReference type="EC" id="2.5.1.18"/>
    </reaction>
</comment>
<comment type="subcellular location">
    <subcellularLocation>
        <location evidence="1">Cytoplasm</location>
        <location evidence="1">Cytosol</location>
    </subcellularLocation>
</comment>
<dbReference type="Gene3D" id="1.20.1050.10">
    <property type="match status" value="1"/>
</dbReference>
<dbReference type="GO" id="GO:0004364">
    <property type="term" value="F:glutathione transferase activity"/>
    <property type="evidence" value="ECO:0007669"/>
    <property type="project" value="UniProtKB-EC"/>
</dbReference>
<dbReference type="FunFam" id="1.20.1050.10:FF:000004">
    <property type="entry name" value="Glutathione S-transferase F2"/>
    <property type="match status" value="1"/>
</dbReference>
<dbReference type="PROSITE" id="PS50404">
    <property type="entry name" value="GST_NTER"/>
    <property type="match status" value="1"/>
</dbReference>
<dbReference type="CDD" id="cd03187">
    <property type="entry name" value="GST_C_Phi"/>
    <property type="match status" value="1"/>
</dbReference>
<proteinExistence type="inferred from homology"/>
<dbReference type="PANTHER" id="PTHR43900:SF45">
    <property type="entry name" value="GLUTATHIONE S-TRANSFERASE F9"/>
    <property type="match status" value="1"/>
</dbReference>
<evidence type="ECO:0000259" key="9">
    <source>
        <dbReference type="PROSITE" id="PS50405"/>
    </source>
</evidence>
<dbReference type="Pfam" id="PF02798">
    <property type="entry name" value="GST_N"/>
    <property type="match status" value="1"/>
</dbReference>
<dbReference type="GO" id="GO:0009407">
    <property type="term" value="P:toxin catabolic process"/>
    <property type="evidence" value="ECO:0007669"/>
    <property type="project" value="UniProtKB-ARBA"/>
</dbReference>
<dbReference type="FunFam" id="3.40.30.10:FF:000016">
    <property type="entry name" value="Glutathione S-transferase F2"/>
    <property type="match status" value="1"/>
</dbReference>
<evidence type="ECO:0000259" key="8">
    <source>
        <dbReference type="PROSITE" id="PS50404"/>
    </source>
</evidence>
<dbReference type="InterPro" id="IPR010987">
    <property type="entry name" value="Glutathione-S-Trfase_C-like"/>
</dbReference>
<reference evidence="10 11" key="1">
    <citation type="submission" date="2019-04" db="EMBL/GenBank/DDBJ databases">
        <title>An improved genome assembly and genetic linkage map for asparagus bean, Vigna unguiculata ssp. sesquipedialis.</title>
        <authorList>
            <person name="Xia Q."/>
            <person name="Zhang R."/>
            <person name="Dong Y."/>
        </authorList>
    </citation>
    <scope>NUCLEOTIDE SEQUENCE [LARGE SCALE GENOMIC DNA]</scope>
    <source>
        <tissue evidence="10">Leaf</tissue>
    </source>
</reference>
<evidence type="ECO:0000256" key="2">
    <source>
        <dbReference type="ARBA" id="ARBA00010128"/>
    </source>
</evidence>
<name>A0A4D6KN26_VIGUN</name>
<dbReference type="PROSITE" id="PS50405">
    <property type="entry name" value="GST_CTER"/>
    <property type="match status" value="1"/>
</dbReference>
<dbReference type="InterPro" id="IPR036282">
    <property type="entry name" value="Glutathione-S-Trfase_C_sf"/>
</dbReference>
<dbReference type="GO" id="GO:0005829">
    <property type="term" value="C:cytosol"/>
    <property type="evidence" value="ECO:0007669"/>
    <property type="project" value="UniProtKB-SubCell"/>
</dbReference>
<keyword evidence="6 10" id="KW-0808">Transferase</keyword>
<dbReference type="EMBL" id="CP039345">
    <property type="protein sequence ID" value="QCD79486.1"/>
    <property type="molecule type" value="Genomic_DNA"/>
</dbReference>
<evidence type="ECO:0000313" key="11">
    <source>
        <dbReference type="Proteomes" id="UP000501690"/>
    </source>
</evidence>
<protein>
    <recommendedName>
        <fullName evidence="3">glutathione transferase</fullName>
        <ecNumber evidence="3">2.5.1.18</ecNumber>
    </recommendedName>
</protein>
<dbReference type="InterPro" id="IPR036249">
    <property type="entry name" value="Thioredoxin-like_sf"/>
</dbReference>
<dbReference type="AlphaFoldDB" id="A0A4D6KN26"/>
<evidence type="ECO:0000256" key="6">
    <source>
        <dbReference type="ARBA" id="ARBA00022679"/>
    </source>
</evidence>
<accession>A0A4D6KN26</accession>
<dbReference type="GO" id="GO:0043295">
    <property type="term" value="F:glutathione binding"/>
    <property type="evidence" value="ECO:0007669"/>
    <property type="project" value="TreeGrafter"/>
</dbReference>
<feature type="domain" description="GST N-terminal" evidence="8">
    <location>
        <begin position="1"/>
        <end position="81"/>
    </location>
</feature>
<evidence type="ECO:0000256" key="3">
    <source>
        <dbReference type="ARBA" id="ARBA00012452"/>
    </source>
</evidence>
<dbReference type="SFLD" id="SFLDS00019">
    <property type="entry name" value="Glutathione_Transferase_(cytos"/>
    <property type="match status" value="1"/>
</dbReference>
<evidence type="ECO:0000256" key="4">
    <source>
        <dbReference type="ARBA" id="ARBA00022490"/>
    </source>
</evidence>
<dbReference type="Pfam" id="PF00043">
    <property type="entry name" value="GST_C"/>
    <property type="match status" value="1"/>
</dbReference>
<dbReference type="InterPro" id="IPR004046">
    <property type="entry name" value="GST_C"/>
</dbReference>
<dbReference type="SUPFAM" id="SSF52833">
    <property type="entry name" value="Thioredoxin-like"/>
    <property type="match status" value="1"/>
</dbReference>
<dbReference type="Gene3D" id="3.40.30.10">
    <property type="entry name" value="Glutaredoxin"/>
    <property type="match status" value="1"/>
</dbReference>
<dbReference type="InterPro" id="IPR040079">
    <property type="entry name" value="Glutathione_S-Trfase"/>
</dbReference>
<keyword evidence="5" id="KW-0216">Detoxification</keyword>
<dbReference type="InterPro" id="IPR034347">
    <property type="entry name" value="GST_Phi_C"/>
</dbReference>
<dbReference type="InterPro" id="IPR004045">
    <property type="entry name" value="Glutathione_S-Trfase_N"/>
</dbReference>
<comment type="similarity">
    <text evidence="2">Belongs to the GST superfamily. Phi family.</text>
</comment>
<dbReference type="SUPFAM" id="SSF47616">
    <property type="entry name" value="GST C-terminal domain-like"/>
    <property type="match status" value="1"/>
</dbReference>
<dbReference type="CDD" id="cd03053">
    <property type="entry name" value="GST_N_Phi"/>
    <property type="match status" value="1"/>
</dbReference>
<evidence type="ECO:0000256" key="1">
    <source>
        <dbReference type="ARBA" id="ARBA00004514"/>
    </source>
</evidence>
<feature type="domain" description="GST C-terminal" evidence="9">
    <location>
        <begin position="88"/>
        <end position="222"/>
    </location>
</feature>
<gene>
    <name evidence="10" type="ORF">DEO72_LG1g3128</name>
</gene>
<organism evidence="10 11">
    <name type="scientific">Vigna unguiculata</name>
    <name type="common">Cowpea</name>
    <dbReference type="NCBI Taxonomy" id="3917"/>
    <lineage>
        <taxon>Eukaryota</taxon>
        <taxon>Viridiplantae</taxon>
        <taxon>Streptophyta</taxon>
        <taxon>Embryophyta</taxon>
        <taxon>Tracheophyta</taxon>
        <taxon>Spermatophyta</taxon>
        <taxon>Magnoliopsida</taxon>
        <taxon>eudicotyledons</taxon>
        <taxon>Gunneridae</taxon>
        <taxon>Pentapetalae</taxon>
        <taxon>rosids</taxon>
        <taxon>fabids</taxon>
        <taxon>Fabales</taxon>
        <taxon>Fabaceae</taxon>
        <taxon>Papilionoideae</taxon>
        <taxon>50 kb inversion clade</taxon>
        <taxon>NPAAA clade</taxon>
        <taxon>indigoferoid/millettioid clade</taxon>
        <taxon>Phaseoleae</taxon>
        <taxon>Vigna</taxon>
    </lineage>
</organism>
<dbReference type="EC" id="2.5.1.18" evidence="3"/>
<dbReference type="Proteomes" id="UP000501690">
    <property type="component" value="Linkage Group LG1"/>
</dbReference>
<evidence type="ECO:0000256" key="5">
    <source>
        <dbReference type="ARBA" id="ARBA00022575"/>
    </source>
</evidence>
<sequence length="222" mass="26191">MVVKVYGPDYGHTKGVILCLIEKEVEFQTVHLDGFKGEHKQPEYLKLQPFGLFPVIEDGDYVLYESRAIMRYYAEKYKNQGSNLMGKTMEERGLVEQWLEVEAHHYTPPIYNLIKMYFGSVLNGEAMDPKAVEENEEKLGKVLDIYEKRLSETKYLAGDFFSLADLNHLQFTSYLVNEMERGFMVRERKNVSRWWDDISNRPSWKKVLQSYRNVYDALKEMK</sequence>
<keyword evidence="4" id="KW-0963">Cytoplasm</keyword>